<keyword evidence="2" id="KW-1185">Reference proteome</keyword>
<reference evidence="1 2" key="1">
    <citation type="submission" date="2018-04" db="EMBL/GenBank/DDBJ databases">
        <title>Brenneria corticis sp.nov.</title>
        <authorList>
            <person name="Li Y."/>
        </authorList>
    </citation>
    <scope>NUCLEOTIDE SEQUENCE [LARGE SCALE GENOMIC DNA]</scope>
    <source>
        <strain evidence="1 2">LMG 27715</strain>
    </source>
</reference>
<dbReference type="EMBL" id="QDKJ01000016">
    <property type="protein sequence ID" value="PWC10022.1"/>
    <property type="molecule type" value="Genomic_DNA"/>
</dbReference>
<comment type="caution">
    <text evidence="1">The sequence shown here is derived from an EMBL/GenBank/DDBJ whole genome shotgun (WGS) entry which is preliminary data.</text>
</comment>
<organism evidence="1 2">
    <name type="scientific">Brenneria roseae subsp. americana</name>
    <dbReference type="NCBI Taxonomy" id="1508507"/>
    <lineage>
        <taxon>Bacteria</taxon>
        <taxon>Pseudomonadati</taxon>
        <taxon>Pseudomonadota</taxon>
        <taxon>Gammaproteobacteria</taxon>
        <taxon>Enterobacterales</taxon>
        <taxon>Pectobacteriaceae</taxon>
        <taxon>Brenneria</taxon>
    </lineage>
</organism>
<proteinExistence type="predicted"/>
<dbReference type="Proteomes" id="UP000245138">
    <property type="component" value="Unassembled WGS sequence"/>
</dbReference>
<accession>A0A2U1TL17</accession>
<protein>
    <submittedName>
        <fullName evidence="1">Uncharacterized protein</fullName>
    </submittedName>
</protein>
<sequence>MYTNMMKMRQLAARERMVAARRVGQPHPNHIRRLSEELITGPASTGIEPGMYALLAADQEVCHV</sequence>
<dbReference type="AlphaFoldDB" id="A0A2U1TL17"/>
<dbReference type="RefSeq" id="WP_109055744.1">
    <property type="nucleotide sequence ID" value="NZ_QDKJ01000016.1"/>
</dbReference>
<gene>
    <name evidence="1" type="ORF">B4923_17975</name>
</gene>
<name>A0A2U1TL17_9GAMM</name>
<evidence type="ECO:0000313" key="2">
    <source>
        <dbReference type="Proteomes" id="UP000245138"/>
    </source>
</evidence>
<evidence type="ECO:0000313" key="1">
    <source>
        <dbReference type="EMBL" id="PWC10022.1"/>
    </source>
</evidence>